<dbReference type="InterPro" id="IPR003582">
    <property type="entry name" value="ShKT_dom"/>
</dbReference>
<feature type="domain" description="ShKT" evidence="2">
    <location>
        <begin position="73"/>
        <end position="107"/>
    </location>
</feature>
<dbReference type="PROSITE" id="PS51670">
    <property type="entry name" value="SHKT"/>
    <property type="match status" value="1"/>
</dbReference>
<evidence type="ECO:0000313" key="6">
    <source>
        <dbReference type="WBParaSite" id="DME_0001086201-mRNA-1"/>
    </source>
</evidence>
<keyword evidence="5" id="KW-1185">Reference proteome</keyword>
<dbReference type="PANTHER" id="PTHR21724">
    <property type="entry name" value="SHKT DOMAIN-CONTAINING PROTEIN"/>
    <property type="match status" value="1"/>
</dbReference>
<evidence type="ECO:0000313" key="5">
    <source>
        <dbReference type="Proteomes" id="UP000274756"/>
    </source>
</evidence>
<feature type="disulfide bond" evidence="1">
    <location>
        <begin position="73"/>
        <end position="107"/>
    </location>
</feature>
<dbReference type="Proteomes" id="UP000038040">
    <property type="component" value="Unplaced"/>
</dbReference>
<dbReference type="EMBL" id="UYYG01000502">
    <property type="protein sequence ID" value="VDN54283.1"/>
    <property type="molecule type" value="Genomic_DNA"/>
</dbReference>
<comment type="caution">
    <text evidence="1">Lacks conserved residue(s) required for the propagation of feature annotation.</text>
</comment>
<dbReference type="AlphaFoldDB" id="A0A0N4US30"/>
<dbReference type="SMART" id="SM00254">
    <property type="entry name" value="ShKT"/>
    <property type="match status" value="1"/>
</dbReference>
<dbReference type="WBParaSite" id="DME_0001086201-mRNA-1">
    <property type="protein sequence ID" value="DME_0001086201-mRNA-1"/>
    <property type="gene ID" value="DME_0001086201"/>
</dbReference>
<reference evidence="3 5" key="2">
    <citation type="submission" date="2018-11" db="EMBL/GenBank/DDBJ databases">
        <authorList>
            <consortium name="Pathogen Informatics"/>
        </authorList>
    </citation>
    <scope>NUCLEOTIDE SEQUENCE [LARGE SCALE GENOMIC DNA]</scope>
</reference>
<sequence>MAHCRNPILYKILLAKCPAKCGLCDKPGALGKCPDAHDSCPVIARFPDACNNERIQKILADSTSTIAVTRPACADQRTNCEKYAPFCRHERYSAVLSTICPRTCGLCVRR</sequence>
<dbReference type="Gene3D" id="1.10.10.1940">
    <property type="match status" value="1"/>
</dbReference>
<evidence type="ECO:0000256" key="1">
    <source>
        <dbReference type="PROSITE-ProRule" id="PRU01005"/>
    </source>
</evidence>
<proteinExistence type="predicted"/>
<evidence type="ECO:0000259" key="2">
    <source>
        <dbReference type="PROSITE" id="PS51670"/>
    </source>
</evidence>
<organism evidence="4 6">
    <name type="scientific">Dracunculus medinensis</name>
    <name type="common">Guinea worm</name>
    <dbReference type="NCBI Taxonomy" id="318479"/>
    <lineage>
        <taxon>Eukaryota</taxon>
        <taxon>Metazoa</taxon>
        <taxon>Ecdysozoa</taxon>
        <taxon>Nematoda</taxon>
        <taxon>Chromadorea</taxon>
        <taxon>Rhabditida</taxon>
        <taxon>Spirurina</taxon>
        <taxon>Dracunculoidea</taxon>
        <taxon>Dracunculidae</taxon>
        <taxon>Dracunculus</taxon>
    </lineage>
</organism>
<gene>
    <name evidence="3" type="ORF">DME_LOCUS4256</name>
</gene>
<accession>A0A0N4US30</accession>
<reference evidence="6" key="1">
    <citation type="submission" date="2017-02" db="UniProtKB">
        <authorList>
            <consortium name="WormBaseParasite"/>
        </authorList>
    </citation>
    <scope>IDENTIFICATION</scope>
</reference>
<dbReference type="Proteomes" id="UP000274756">
    <property type="component" value="Unassembled WGS sequence"/>
</dbReference>
<name>A0A0N4US30_DRAME</name>
<evidence type="ECO:0000313" key="4">
    <source>
        <dbReference type="Proteomes" id="UP000038040"/>
    </source>
</evidence>
<keyword evidence="1" id="KW-1015">Disulfide bond</keyword>
<dbReference type="Pfam" id="PF01549">
    <property type="entry name" value="ShK"/>
    <property type="match status" value="3"/>
</dbReference>
<protein>
    <submittedName>
        <fullName evidence="6">ShKT domain-containing protein</fullName>
    </submittedName>
</protein>
<evidence type="ECO:0000313" key="3">
    <source>
        <dbReference type="EMBL" id="VDN54283.1"/>
    </source>
</evidence>
<dbReference type="PANTHER" id="PTHR21724:SF109">
    <property type="entry name" value="SHKT DOMAIN-CONTAINING PROTEIN"/>
    <property type="match status" value="1"/>
</dbReference>